<gene>
    <name evidence="1" type="primary">Acey_s0015.g2884</name>
    <name evidence="1" type="ORF">Y032_0015g2884</name>
</gene>
<evidence type="ECO:0000313" key="2">
    <source>
        <dbReference type="Proteomes" id="UP000024635"/>
    </source>
</evidence>
<keyword evidence="2" id="KW-1185">Reference proteome</keyword>
<dbReference type="EMBL" id="JARK01001351">
    <property type="protein sequence ID" value="EYC23876.1"/>
    <property type="molecule type" value="Genomic_DNA"/>
</dbReference>
<sequence>MVDHTKAMVKPNLLSEYPVDVFIAAGSSWKQLNIRHITVHDLGDFYLHFYGNSMISPFERKSLLTPEESSRRQPHLVL</sequence>
<proteinExistence type="predicted"/>
<reference evidence="2" key="1">
    <citation type="journal article" date="2015" name="Nat. Genet.">
        <title>The genome and transcriptome of the zoonotic hookworm Ancylostoma ceylanicum identify infection-specific gene families.</title>
        <authorList>
            <person name="Schwarz E.M."/>
            <person name="Hu Y."/>
            <person name="Antoshechkin I."/>
            <person name="Miller M.M."/>
            <person name="Sternberg P.W."/>
            <person name="Aroian R.V."/>
        </authorList>
    </citation>
    <scope>NUCLEOTIDE SEQUENCE</scope>
    <source>
        <strain evidence="2">HY135</strain>
    </source>
</reference>
<accession>A0A016V9B3</accession>
<protein>
    <submittedName>
        <fullName evidence="1">Uncharacterized protein</fullName>
    </submittedName>
</protein>
<name>A0A016V9B3_9BILA</name>
<organism evidence="1 2">
    <name type="scientific">Ancylostoma ceylanicum</name>
    <dbReference type="NCBI Taxonomy" id="53326"/>
    <lineage>
        <taxon>Eukaryota</taxon>
        <taxon>Metazoa</taxon>
        <taxon>Ecdysozoa</taxon>
        <taxon>Nematoda</taxon>
        <taxon>Chromadorea</taxon>
        <taxon>Rhabditida</taxon>
        <taxon>Rhabditina</taxon>
        <taxon>Rhabditomorpha</taxon>
        <taxon>Strongyloidea</taxon>
        <taxon>Ancylostomatidae</taxon>
        <taxon>Ancylostomatinae</taxon>
        <taxon>Ancylostoma</taxon>
    </lineage>
</organism>
<dbReference type="AlphaFoldDB" id="A0A016V9B3"/>
<dbReference type="Proteomes" id="UP000024635">
    <property type="component" value="Unassembled WGS sequence"/>
</dbReference>
<evidence type="ECO:0000313" key="1">
    <source>
        <dbReference type="EMBL" id="EYC23876.1"/>
    </source>
</evidence>
<comment type="caution">
    <text evidence="1">The sequence shown here is derived from an EMBL/GenBank/DDBJ whole genome shotgun (WGS) entry which is preliminary data.</text>
</comment>